<keyword evidence="3" id="KW-1185">Reference proteome</keyword>
<keyword evidence="1" id="KW-0732">Signal</keyword>
<protein>
    <submittedName>
        <fullName evidence="2">Uncharacterized protein</fullName>
    </submittedName>
</protein>
<comment type="caution">
    <text evidence="2">The sequence shown here is derived from an EMBL/GenBank/DDBJ whole genome shotgun (WGS) entry which is preliminary data.</text>
</comment>
<accession>A0ABU3U5C2</accession>
<name>A0ABU3U5C2_9FLAO</name>
<dbReference type="Proteomes" id="UP001268651">
    <property type="component" value="Unassembled WGS sequence"/>
</dbReference>
<feature type="chain" id="PRO_5047179906" evidence="1">
    <location>
        <begin position="22"/>
        <end position="346"/>
    </location>
</feature>
<evidence type="ECO:0000256" key="1">
    <source>
        <dbReference type="SAM" id="SignalP"/>
    </source>
</evidence>
<dbReference type="EMBL" id="JAWHTF010000002">
    <property type="protein sequence ID" value="MDU8885609.1"/>
    <property type="molecule type" value="Genomic_DNA"/>
</dbReference>
<organism evidence="2 3">
    <name type="scientific">Gilvirhabdus luticola</name>
    <dbReference type="NCBI Taxonomy" id="3079858"/>
    <lineage>
        <taxon>Bacteria</taxon>
        <taxon>Pseudomonadati</taxon>
        <taxon>Bacteroidota</taxon>
        <taxon>Flavobacteriia</taxon>
        <taxon>Flavobacteriales</taxon>
        <taxon>Flavobacteriaceae</taxon>
        <taxon>Gilvirhabdus</taxon>
    </lineage>
</organism>
<dbReference type="PROSITE" id="PS51257">
    <property type="entry name" value="PROKAR_LIPOPROTEIN"/>
    <property type="match status" value="1"/>
</dbReference>
<evidence type="ECO:0000313" key="3">
    <source>
        <dbReference type="Proteomes" id="UP001268651"/>
    </source>
</evidence>
<reference evidence="2 3" key="1">
    <citation type="submission" date="2023-10" db="EMBL/GenBank/DDBJ databases">
        <title>Marimonas sp. nov. isolated from tidal mud flat.</title>
        <authorList>
            <person name="Jaincy N.J."/>
            <person name="Srinivasan S."/>
            <person name="Lee S.-S."/>
        </authorList>
    </citation>
    <scope>NUCLEOTIDE SEQUENCE [LARGE SCALE GENOMIC DNA]</scope>
    <source>
        <strain evidence="2 3">MJ-SS3</strain>
    </source>
</reference>
<gene>
    <name evidence="2" type="ORF">RXV94_05520</name>
</gene>
<evidence type="ECO:0000313" key="2">
    <source>
        <dbReference type="EMBL" id="MDU8885609.1"/>
    </source>
</evidence>
<proteinExistence type="predicted"/>
<dbReference type="RefSeq" id="WP_316661499.1">
    <property type="nucleotide sequence ID" value="NZ_JAWHTF010000002.1"/>
</dbReference>
<sequence>MRNIYLLMLLALVSFSFTSCDKDEIIKPEQEMELLSSKANKDKLTGVDEWGFNFQAHHFDNYLINAILGDPAFANFPHYKQTIYNGEGISFWNDLISDYDYIPYMMPVDLLDCKLIMHWNEGLLSKDGIYPDTWIDSNGWITFHFKMNKDGEKWSYFRKLVSSRSTDYMADGIWYDQYGNEIGVQSYDWPTLIITQIVNTGDVPFFFDQTYTSPYGPGFGKYKLKSQHEAKNVEQGWFSGSYWSPIFCNGDMVDFLEGGTLRIHYVMRYEPNVIYKEIDQIKGEVTSSLTGETFKIREIDRYLGTPDSFIGTWHYNLIGDMGTHYIGTLTMDMNTGAITIEQTVCN</sequence>
<feature type="signal peptide" evidence="1">
    <location>
        <begin position="1"/>
        <end position="21"/>
    </location>
</feature>